<keyword evidence="1" id="KW-1003">Cell membrane</keyword>
<dbReference type="Proteomes" id="UP000445696">
    <property type="component" value="Unassembled WGS sequence"/>
</dbReference>
<comment type="function">
    <text evidence="1">Could be involved in insertion of integral membrane proteins into the membrane.</text>
</comment>
<sequence>MIRLLLLSVLMAPIRFYRYFISPMLPASCRYYPSCSSYAMEALTVHGPLKGSWLTLRRIGRCHPFGGEGYDPVPQKENKCHHGAVDLTPRAPFD</sequence>
<organism evidence="2 3">
    <name type="scientific">Sneathiella chungangensis</name>
    <dbReference type="NCBI Taxonomy" id="1418234"/>
    <lineage>
        <taxon>Bacteria</taxon>
        <taxon>Pseudomonadati</taxon>
        <taxon>Pseudomonadota</taxon>
        <taxon>Alphaproteobacteria</taxon>
        <taxon>Sneathiellales</taxon>
        <taxon>Sneathiellaceae</taxon>
        <taxon>Sneathiella</taxon>
    </lineage>
</organism>
<evidence type="ECO:0000313" key="2">
    <source>
        <dbReference type="EMBL" id="MZR23617.1"/>
    </source>
</evidence>
<gene>
    <name evidence="2" type="primary">yidD</name>
    <name evidence="2" type="ORF">GQF03_14860</name>
</gene>
<keyword evidence="1" id="KW-0472">Membrane</keyword>
<dbReference type="NCBIfam" id="TIGR00278">
    <property type="entry name" value="membrane protein insertion efficiency factor YidD"/>
    <property type="match status" value="1"/>
</dbReference>
<dbReference type="OrthoDB" id="9801753at2"/>
<dbReference type="HAMAP" id="MF_00386">
    <property type="entry name" value="UPF0161_YidD"/>
    <property type="match status" value="1"/>
</dbReference>
<comment type="caution">
    <text evidence="2">The sequence shown here is derived from an EMBL/GenBank/DDBJ whole genome shotgun (WGS) entry which is preliminary data.</text>
</comment>
<dbReference type="Pfam" id="PF01809">
    <property type="entry name" value="YidD"/>
    <property type="match status" value="1"/>
</dbReference>
<dbReference type="PANTHER" id="PTHR33383:SF1">
    <property type="entry name" value="MEMBRANE PROTEIN INSERTION EFFICIENCY FACTOR-RELATED"/>
    <property type="match status" value="1"/>
</dbReference>
<name>A0A845MK45_9PROT</name>
<dbReference type="GO" id="GO:0005886">
    <property type="term" value="C:plasma membrane"/>
    <property type="evidence" value="ECO:0007669"/>
    <property type="project" value="UniProtKB-SubCell"/>
</dbReference>
<accession>A0A845MK45</accession>
<proteinExistence type="inferred from homology"/>
<evidence type="ECO:0000256" key="1">
    <source>
        <dbReference type="HAMAP-Rule" id="MF_00386"/>
    </source>
</evidence>
<dbReference type="EMBL" id="WTVA01000015">
    <property type="protein sequence ID" value="MZR23617.1"/>
    <property type="molecule type" value="Genomic_DNA"/>
</dbReference>
<dbReference type="InterPro" id="IPR002696">
    <property type="entry name" value="Membr_insert_effic_factor_YidD"/>
</dbReference>
<dbReference type="AlphaFoldDB" id="A0A845MK45"/>
<dbReference type="RefSeq" id="WP_161340069.1">
    <property type="nucleotide sequence ID" value="NZ_JBHSDG010000003.1"/>
</dbReference>
<keyword evidence="3" id="KW-1185">Reference proteome</keyword>
<comment type="similarity">
    <text evidence="1">Belongs to the UPF0161 family.</text>
</comment>
<dbReference type="PANTHER" id="PTHR33383">
    <property type="entry name" value="MEMBRANE PROTEIN INSERTION EFFICIENCY FACTOR-RELATED"/>
    <property type="match status" value="1"/>
</dbReference>
<protein>
    <recommendedName>
        <fullName evidence="1">Putative membrane protein insertion efficiency factor</fullName>
    </recommendedName>
</protein>
<evidence type="ECO:0000313" key="3">
    <source>
        <dbReference type="Proteomes" id="UP000445696"/>
    </source>
</evidence>
<dbReference type="SMART" id="SM01234">
    <property type="entry name" value="Haemolytic"/>
    <property type="match status" value="1"/>
</dbReference>
<reference evidence="2 3" key="1">
    <citation type="journal article" date="2014" name="Int. J. Syst. Evol. Microbiol.">
        <title>Sneathiella chungangensis sp. nov., isolated from a marine sand, and emended description of the genus Sneathiella.</title>
        <authorList>
            <person name="Siamphan C."/>
            <person name="Kim H."/>
            <person name="Lee J.S."/>
            <person name="Kim W."/>
        </authorList>
    </citation>
    <scope>NUCLEOTIDE SEQUENCE [LARGE SCALE GENOMIC DNA]</scope>
    <source>
        <strain evidence="2 3">KCTC 32476</strain>
    </source>
</reference>
<comment type="subcellular location">
    <subcellularLocation>
        <location evidence="1">Cell membrane</location>
        <topology evidence="1">Peripheral membrane protein</topology>
        <orientation evidence="1">Cytoplasmic side</orientation>
    </subcellularLocation>
</comment>